<dbReference type="CDD" id="cd05262">
    <property type="entry name" value="SDR_a7"/>
    <property type="match status" value="1"/>
</dbReference>
<dbReference type="STRING" id="983966.A0A1E4S4M5"/>
<dbReference type="Proteomes" id="UP000094389">
    <property type="component" value="Unassembled WGS sequence"/>
</dbReference>
<accession>A0A1E4S4M5</accession>
<dbReference type="InterPro" id="IPR036291">
    <property type="entry name" value="NAD(P)-bd_dom_sf"/>
</dbReference>
<gene>
    <name evidence="2" type="ORF">CYBJADRAFT_126246</name>
</gene>
<evidence type="ECO:0000259" key="1">
    <source>
        <dbReference type="Pfam" id="PF01370"/>
    </source>
</evidence>
<dbReference type="SUPFAM" id="SSF51735">
    <property type="entry name" value="NAD(P)-binding Rossmann-fold domains"/>
    <property type="match status" value="1"/>
</dbReference>
<dbReference type="OMA" id="HTAFDHD"/>
<dbReference type="GeneID" id="30987030"/>
<dbReference type="InterPro" id="IPR051783">
    <property type="entry name" value="NAD(P)-dependent_oxidoreduct"/>
</dbReference>
<dbReference type="EMBL" id="KV453928">
    <property type="protein sequence ID" value="ODV74468.1"/>
    <property type="molecule type" value="Genomic_DNA"/>
</dbReference>
<evidence type="ECO:0000313" key="3">
    <source>
        <dbReference type="Proteomes" id="UP000094389"/>
    </source>
</evidence>
<dbReference type="RefSeq" id="XP_020071507.1">
    <property type="nucleotide sequence ID" value="XM_020212634.1"/>
</dbReference>
<dbReference type="Pfam" id="PF01370">
    <property type="entry name" value="Epimerase"/>
    <property type="match status" value="1"/>
</dbReference>
<sequence length="301" mass="32479">MKVFVTGGSGFIGTIVVKDLISNGHEVVALARSESSKKKLEALGVGEVAVGDLQDLDVLAKYARESDGVVHLAFESTMEKFFQSIEDDLAATMAMVQALEGSGKPFISTSGGLTGATALGSEWPDEDSPIVVHDTPFGLRTRNEVEAMKYTKKGVKVMTVILAPIVHDVGDTHAFVPILAGMSKQLGSVNYIDQGENLWTAVHRLDAAPLYRLALEKGKAGQRFNAIGEVIKFKAIAETVAAKLDLPTRSVSLEAALEISPMGFIFGLNAPAHNELTKKRLGWEPKHIKVIEDIEKNYSFD</sequence>
<dbReference type="Gene3D" id="3.40.50.720">
    <property type="entry name" value="NAD(P)-binding Rossmann-like Domain"/>
    <property type="match status" value="1"/>
</dbReference>
<dbReference type="PANTHER" id="PTHR48079:SF9">
    <property type="entry name" value="PUTATIVE-RELATED"/>
    <property type="match status" value="1"/>
</dbReference>
<feature type="domain" description="NAD-dependent epimerase/dehydratase" evidence="1">
    <location>
        <begin position="3"/>
        <end position="225"/>
    </location>
</feature>
<dbReference type="PANTHER" id="PTHR48079">
    <property type="entry name" value="PROTEIN YEEZ"/>
    <property type="match status" value="1"/>
</dbReference>
<name>A0A1E4S4M5_CYBJN</name>
<organism evidence="2 3">
    <name type="scientific">Cyberlindnera jadinii (strain ATCC 18201 / CBS 1600 / BCRC 20928 / JCM 3617 / NBRC 0987 / NRRL Y-1542)</name>
    <name type="common">Torula yeast</name>
    <name type="synonym">Candida utilis</name>
    <dbReference type="NCBI Taxonomy" id="983966"/>
    <lineage>
        <taxon>Eukaryota</taxon>
        <taxon>Fungi</taxon>
        <taxon>Dikarya</taxon>
        <taxon>Ascomycota</taxon>
        <taxon>Saccharomycotina</taxon>
        <taxon>Saccharomycetes</taxon>
        <taxon>Phaffomycetales</taxon>
        <taxon>Phaffomycetaceae</taxon>
        <taxon>Cyberlindnera</taxon>
    </lineage>
</organism>
<keyword evidence="3" id="KW-1185">Reference proteome</keyword>
<reference evidence="2 3" key="1">
    <citation type="journal article" date="2016" name="Proc. Natl. Acad. Sci. U.S.A.">
        <title>Comparative genomics of biotechnologically important yeasts.</title>
        <authorList>
            <person name="Riley R."/>
            <person name="Haridas S."/>
            <person name="Wolfe K.H."/>
            <person name="Lopes M.R."/>
            <person name="Hittinger C.T."/>
            <person name="Goeker M."/>
            <person name="Salamov A.A."/>
            <person name="Wisecaver J.H."/>
            <person name="Long T.M."/>
            <person name="Calvey C.H."/>
            <person name="Aerts A.L."/>
            <person name="Barry K.W."/>
            <person name="Choi C."/>
            <person name="Clum A."/>
            <person name="Coughlan A.Y."/>
            <person name="Deshpande S."/>
            <person name="Douglass A.P."/>
            <person name="Hanson S.J."/>
            <person name="Klenk H.-P."/>
            <person name="LaButti K.M."/>
            <person name="Lapidus A."/>
            <person name="Lindquist E.A."/>
            <person name="Lipzen A.M."/>
            <person name="Meier-Kolthoff J.P."/>
            <person name="Ohm R.A."/>
            <person name="Otillar R.P."/>
            <person name="Pangilinan J.L."/>
            <person name="Peng Y."/>
            <person name="Rokas A."/>
            <person name="Rosa C.A."/>
            <person name="Scheuner C."/>
            <person name="Sibirny A.A."/>
            <person name="Slot J.C."/>
            <person name="Stielow J.B."/>
            <person name="Sun H."/>
            <person name="Kurtzman C.P."/>
            <person name="Blackwell M."/>
            <person name="Grigoriev I.V."/>
            <person name="Jeffries T.W."/>
        </authorList>
    </citation>
    <scope>NUCLEOTIDE SEQUENCE [LARGE SCALE GENOMIC DNA]</scope>
    <source>
        <strain evidence="3">ATCC 18201 / CBS 1600 / BCRC 20928 / JCM 3617 / NBRC 0987 / NRRL Y-1542</strain>
    </source>
</reference>
<evidence type="ECO:0000313" key="2">
    <source>
        <dbReference type="EMBL" id="ODV74468.1"/>
    </source>
</evidence>
<dbReference type="AlphaFoldDB" id="A0A1E4S4M5"/>
<dbReference type="GO" id="GO:0005737">
    <property type="term" value="C:cytoplasm"/>
    <property type="evidence" value="ECO:0007669"/>
    <property type="project" value="TreeGrafter"/>
</dbReference>
<protein>
    <submittedName>
        <fullName evidence="2">NAD-dependent epimerase/dehydratase</fullName>
    </submittedName>
</protein>
<proteinExistence type="predicted"/>
<dbReference type="OrthoDB" id="10262413at2759"/>
<dbReference type="GO" id="GO:0004029">
    <property type="term" value="F:aldehyde dehydrogenase (NAD+) activity"/>
    <property type="evidence" value="ECO:0007669"/>
    <property type="project" value="TreeGrafter"/>
</dbReference>
<dbReference type="InterPro" id="IPR001509">
    <property type="entry name" value="Epimerase_deHydtase"/>
</dbReference>